<dbReference type="Proteomes" id="UP000494206">
    <property type="component" value="Unassembled WGS sequence"/>
</dbReference>
<protein>
    <recommendedName>
        <fullName evidence="5">Alpha-N-acetylglucosaminidase</fullName>
    </recommendedName>
</protein>
<dbReference type="InterPro" id="IPR024733">
    <property type="entry name" value="NAGLU_tim-barrel"/>
</dbReference>
<evidence type="ECO:0000313" key="3">
    <source>
        <dbReference type="EMBL" id="CAB3403905.1"/>
    </source>
</evidence>
<comment type="caution">
    <text evidence="3">The sequence shown here is derived from an EMBL/GenBank/DDBJ whole genome shotgun (WGS) entry which is preliminary data.</text>
</comment>
<sequence>MLMLISSDTFSDRGSVVSSSVKGAPPRPTLIDVRAMMTLASSVFQFSLFIVAILSLRVPIREYDQLSARRVLKRLPSWINEQFAEIRIKPKNKELPERGEARIEFGDDGRKYVYASSPVDALYAVNAFLRTECLTQITWTNSSFSGYCRKRNAGSEPIEVTAPKIRYFGNMCTFSYSFVWWQWSEWERFIDWLALNGFNTILMPLGQEYIWRNVFVKLGVSRKSLDRYFTSQAYLAWHRMGNLKGYGGGLSDMQLMNDLNLAQKIVERMLELGMVPILPTFAGFVPDEMEAIYPSSKFHRMPTWNRFDDENSGLLAVDPKDQLFERIGIAFLDEQKRIFGDVSHIYSADPFNEITPSSSPQFDAKYLEATAQAILNSCLKVDKSCIWLTQSWAFSYDKWPNWAIKSFLTAIPVGRLLVVDLYAEMLPGWATTSQFYGHNFIWGFLHNFGGSRELRGNIKAANKGYQLALENTNMIGAGLTMEAIDQNYVIYQFMIDRMWSAELIPINQWIHSYAESRYSSNHRSAEKLWSMLERTFYSEPARPDEPRFEVFLYRRPGFGKKLNYWFPIESVFSVIQRSLSILTENLSDNPLFMEDWNDLMRSILQYEMANNNILGIYEAYLMEDKPQIGESCDGLMRNFEKLERISNNDFKSWKRLARSLAATVEERKIFTISSGELLTTWGPRGENLDYAHREWSGLIKDYYAKRWEYFCEWILENDQFNHTEFSLNIFKYVERPFSFS</sequence>
<name>A0A8S1F0F6_9PELO</name>
<dbReference type="PANTHER" id="PTHR12872">
    <property type="entry name" value="ALPHA-N-ACETYLGLUCOSAMINIDASE"/>
    <property type="match status" value="1"/>
</dbReference>
<feature type="domain" description="Alpha-N-acetylglucosaminidase C-terminal" evidence="2">
    <location>
        <begin position="509"/>
        <end position="737"/>
    </location>
</feature>
<keyword evidence="4" id="KW-1185">Reference proteome</keyword>
<reference evidence="3 4" key="1">
    <citation type="submission" date="2020-04" db="EMBL/GenBank/DDBJ databases">
        <authorList>
            <person name="Laetsch R D."/>
            <person name="Stevens L."/>
            <person name="Kumar S."/>
            <person name="Blaxter L. M."/>
        </authorList>
    </citation>
    <scope>NUCLEOTIDE SEQUENCE [LARGE SCALE GENOMIC DNA]</scope>
</reference>
<accession>A0A8S1F0F6</accession>
<dbReference type="Gene3D" id="3.20.20.80">
    <property type="entry name" value="Glycosidases"/>
    <property type="match status" value="1"/>
</dbReference>
<dbReference type="InterPro" id="IPR007781">
    <property type="entry name" value="NAGLU"/>
</dbReference>
<evidence type="ECO:0000259" key="2">
    <source>
        <dbReference type="Pfam" id="PF12972"/>
    </source>
</evidence>
<dbReference type="PANTHER" id="PTHR12872:SF1">
    <property type="entry name" value="ALPHA-N-ACETYLGLUCOSAMINIDASE"/>
    <property type="match status" value="1"/>
</dbReference>
<dbReference type="AlphaFoldDB" id="A0A8S1F0F6"/>
<dbReference type="InterPro" id="IPR017853">
    <property type="entry name" value="GH"/>
</dbReference>
<dbReference type="SUPFAM" id="SSF51445">
    <property type="entry name" value="(Trans)glycosidases"/>
    <property type="match status" value="1"/>
</dbReference>
<dbReference type="InterPro" id="IPR024732">
    <property type="entry name" value="NAGLU_C"/>
</dbReference>
<organism evidence="3 4">
    <name type="scientific">Caenorhabditis bovis</name>
    <dbReference type="NCBI Taxonomy" id="2654633"/>
    <lineage>
        <taxon>Eukaryota</taxon>
        <taxon>Metazoa</taxon>
        <taxon>Ecdysozoa</taxon>
        <taxon>Nematoda</taxon>
        <taxon>Chromadorea</taxon>
        <taxon>Rhabditida</taxon>
        <taxon>Rhabditina</taxon>
        <taxon>Rhabditomorpha</taxon>
        <taxon>Rhabditoidea</taxon>
        <taxon>Rhabditidae</taxon>
        <taxon>Peloderinae</taxon>
        <taxon>Caenorhabditis</taxon>
    </lineage>
</organism>
<gene>
    <name evidence="3" type="ORF">CBOVIS_LOCUS6311</name>
</gene>
<proteinExistence type="predicted"/>
<dbReference type="Gene3D" id="1.20.120.670">
    <property type="entry name" value="N-acetyl-b-d-glucoasminidase"/>
    <property type="match status" value="1"/>
</dbReference>
<evidence type="ECO:0000313" key="4">
    <source>
        <dbReference type="Proteomes" id="UP000494206"/>
    </source>
</evidence>
<dbReference type="Pfam" id="PF05089">
    <property type="entry name" value="NAGLU"/>
    <property type="match status" value="1"/>
</dbReference>
<dbReference type="Pfam" id="PF12972">
    <property type="entry name" value="NAGLU_C"/>
    <property type="match status" value="1"/>
</dbReference>
<evidence type="ECO:0008006" key="5">
    <source>
        <dbReference type="Google" id="ProtNLM"/>
    </source>
</evidence>
<dbReference type="EMBL" id="CADEPM010000004">
    <property type="protein sequence ID" value="CAB3403905.1"/>
    <property type="molecule type" value="Genomic_DNA"/>
</dbReference>
<evidence type="ECO:0000259" key="1">
    <source>
        <dbReference type="Pfam" id="PF05089"/>
    </source>
</evidence>
<dbReference type="OrthoDB" id="64736at2759"/>
<feature type="domain" description="Alpha-N-acetylglucosaminidase tim-barrel" evidence="1">
    <location>
        <begin position="166"/>
        <end position="500"/>
    </location>
</feature>